<evidence type="ECO:0000256" key="5">
    <source>
        <dbReference type="SAM" id="MobiDB-lite"/>
    </source>
</evidence>
<dbReference type="PROSITE" id="PS51157">
    <property type="entry name" value="ZF_UBR"/>
    <property type="match status" value="1"/>
</dbReference>
<evidence type="ECO:0000256" key="2">
    <source>
        <dbReference type="ARBA" id="ARBA00022771"/>
    </source>
</evidence>
<proteinExistence type="predicted"/>
<evidence type="ECO:0000256" key="1">
    <source>
        <dbReference type="ARBA" id="ARBA00022723"/>
    </source>
</evidence>
<feature type="region of interest" description="Disordered" evidence="5">
    <location>
        <begin position="428"/>
        <end position="458"/>
    </location>
</feature>
<feature type="zinc finger region" description="UBR-type" evidence="4">
    <location>
        <begin position="50"/>
        <end position="128"/>
    </location>
</feature>
<keyword evidence="1" id="KW-0479">Metal-binding</keyword>
<dbReference type="AlphaFoldDB" id="S7ZA64"/>
<feature type="region of interest" description="Disordered" evidence="5">
    <location>
        <begin position="286"/>
        <end position="391"/>
    </location>
</feature>
<keyword evidence="3" id="KW-0862">Zinc</keyword>
<feature type="compositionally biased region" description="Polar residues" evidence="5">
    <location>
        <begin position="347"/>
        <end position="376"/>
    </location>
</feature>
<evidence type="ECO:0000313" key="7">
    <source>
        <dbReference type="EMBL" id="EPS27104.1"/>
    </source>
</evidence>
<dbReference type="OrthoDB" id="10262564at2759"/>
<feature type="region of interest" description="Disordered" evidence="5">
    <location>
        <begin position="520"/>
        <end position="548"/>
    </location>
</feature>
<feature type="compositionally biased region" description="Basic and acidic residues" evidence="5">
    <location>
        <begin position="539"/>
        <end position="548"/>
    </location>
</feature>
<name>S7ZA64_PENO1</name>
<dbReference type="InterPro" id="IPR047506">
    <property type="entry name" value="UBR7-like_UBR-box"/>
</dbReference>
<reference evidence="7 8" key="1">
    <citation type="journal article" date="2013" name="PLoS ONE">
        <title>Genomic and secretomic analyses reveal unique features of the lignocellulolytic enzyme system of Penicillium decumbens.</title>
        <authorList>
            <person name="Liu G."/>
            <person name="Zhang L."/>
            <person name="Wei X."/>
            <person name="Zou G."/>
            <person name="Qin Y."/>
            <person name="Ma L."/>
            <person name="Li J."/>
            <person name="Zheng H."/>
            <person name="Wang S."/>
            <person name="Wang C."/>
            <person name="Xun L."/>
            <person name="Zhao G.-P."/>
            <person name="Zhou Z."/>
            <person name="Qu Y."/>
        </authorList>
    </citation>
    <scope>NUCLEOTIDE SEQUENCE [LARGE SCALE GENOMIC DNA]</scope>
    <source>
        <strain evidence="8">114-2 / CGMCC 5302</strain>
    </source>
</reference>
<dbReference type="HOGENOM" id="CLU_025221_1_0_1"/>
<dbReference type="PANTHER" id="PTHR13513:SF9">
    <property type="entry name" value="E3 UBIQUITIN-PROTEIN LIGASE UBR7-RELATED"/>
    <property type="match status" value="1"/>
</dbReference>
<sequence length="548" mass="59965">MDPTETTFPKTEVTRRESLGSHNSQTAKEFIDSQIRLEADAREILPYSFDSCTYELGPLRQSLFACLTCNPPPTKPEDEYTPAAVCYSCSIACHGEHTLVELFNKRNFVCDCGTTRMPSTSPCTLRDDPKTGRKGVHSKKAAPGNKYNHNFKNQFCGCREKYDPFQEKGTMFQCLGLGNVDTGGCGEDWWHPECLIGLPRDWHKQLQHKKTTALGSTDGTGDDAVDDAAEEEEMPLPPGFPAEDDFEQFICYKCVDSVPWLKQYAGTPGFLPAVYYNSGMDGPAEEVQVTSDATKASNPEETNSRKRKADDDEPETGEPAAKKPREAEQHANEATKTETTEVPAKDGQQSSAVSKATSPVQSAESSPLTNNNQAGASDSAHSKPKHALLPTSPPKASFSLFLLDNFQDNLCRCAECFPKLAPFPQLREEEETYEPPLSDDGENGNGNGARSTGTGSLLERGEAALSNIDRVRAIEGAMIYNHLRDKVKDFLKPFAESGQAVSAEDIKGYFEKLRGDEQGIKDAAKQASTMEEGCGGGGQDHRDEQSSH</sequence>
<dbReference type="GO" id="GO:0061630">
    <property type="term" value="F:ubiquitin protein ligase activity"/>
    <property type="evidence" value="ECO:0007669"/>
    <property type="project" value="InterPro"/>
</dbReference>
<dbReference type="InterPro" id="IPR003126">
    <property type="entry name" value="Znf_UBR"/>
</dbReference>
<evidence type="ECO:0000259" key="6">
    <source>
        <dbReference type="PROSITE" id="PS51157"/>
    </source>
</evidence>
<gene>
    <name evidence="7" type="ORF">PDE_02045</name>
</gene>
<dbReference type="InterPro" id="IPR040204">
    <property type="entry name" value="UBR7"/>
</dbReference>
<protein>
    <recommendedName>
        <fullName evidence="6">UBR-type domain-containing protein</fullName>
    </recommendedName>
</protein>
<accession>S7ZA64</accession>
<dbReference type="eggNOG" id="KOG2752">
    <property type="taxonomic scope" value="Eukaryota"/>
</dbReference>
<dbReference type="GO" id="GO:0005737">
    <property type="term" value="C:cytoplasm"/>
    <property type="evidence" value="ECO:0007669"/>
    <property type="project" value="TreeGrafter"/>
</dbReference>
<evidence type="ECO:0000313" key="8">
    <source>
        <dbReference type="Proteomes" id="UP000019376"/>
    </source>
</evidence>
<dbReference type="CDD" id="cd19677">
    <property type="entry name" value="UBR-box_UBR7"/>
    <property type="match status" value="1"/>
</dbReference>
<evidence type="ECO:0000256" key="3">
    <source>
        <dbReference type="ARBA" id="ARBA00022833"/>
    </source>
</evidence>
<keyword evidence="2" id="KW-0863">Zinc-finger</keyword>
<dbReference type="STRING" id="933388.S7ZA64"/>
<dbReference type="PANTHER" id="PTHR13513">
    <property type="entry name" value="E3 UBIQUITIN-PROTEIN LIGASE UBR7"/>
    <property type="match status" value="1"/>
</dbReference>
<dbReference type="Proteomes" id="UP000019376">
    <property type="component" value="Unassembled WGS sequence"/>
</dbReference>
<organism evidence="7 8">
    <name type="scientific">Penicillium oxalicum (strain 114-2 / CGMCC 5302)</name>
    <name type="common">Penicillium decumbens</name>
    <dbReference type="NCBI Taxonomy" id="933388"/>
    <lineage>
        <taxon>Eukaryota</taxon>
        <taxon>Fungi</taxon>
        <taxon>Dikarya</taxon>
        <taxon>Ascomycota</taxon>
        <taxon>Pezizomycotina</taxon>
        <taxon>Eurotiomycetes</taxon>
        <taxon>Eurotiomycetidae</taxon>
        <taxon>Eurotiales</taxon>
        <taxon>Aspergillaceae</taxon>
        <taxon>Penicillium</taxon>
    </lineage>
</organism>
<evidence type="ECO:0000256" key="4">
    <source>
        <dbReference type="PROSITE-ProRule" id="PRU00508"/>
    </source>
</evidence>
<dbReference type="GO" id="GO:0008270">
    <property type="term" value="F:zinc ion binding"/>
    <property type="evidence" value="ECO:0007669"/>
    <property type="project" value="UniProtKB-KW"/>
</dbReference>
<feature type="region of interest" description="Disordered" evidence="5">
    <location>
        <begin position="1"/>
        <end position="24"/>
    </location>
</feature>
<dbReference type="EMBL" id="KB644409">
    <property type="protein sequence ID" value="EPS27104.1"/>
    <property type="molecule type" value="Genomic_DNA"/>
</dbReference>
<feature type="compositionally biased region" description="Polar residues" evidence="5">
    <location>
        <begin position="288"/>
        <end position="301"/>
    </location>
</feature>
<dbReference type="PhylomeDB" id="S7ZA64"/>
<dbReference type="Pfam" id="PF02207">
    <property type="entry name" value="zf-UBR"/>
    <property type="match status" value="1"/>
</dbReference>
<feature type="region of interest" description="Disordered" evidence="5">
    <location>
        <begin position="123"/>
        <end position="143"/>
    </location>
</feature>
<keyword evidence="8" id="KW-1185">Reference proteome</keyword>
<dbReference type="SMART" id="SM00396">
    <property type="entry name" value="ZnF_UBR1"/>
    <property type="match status" value="1"/>
</dbReference>
<feature type="domain" description="UBR-type" evidence="6">
    <location>
        <begin position="50"/>
        <end position="128"/>
    </location>
</feature>
<feature type="compositionally biased region" description="Acidic residues" evidence="5">
    <location>
        <begin position="428"/>
        <end position="442"/>
    </location>
</feature>
<feature type="compositionally biased region" description="Basic and acidic residues" evidence="5">
    <location>
        <begin position="320"/>
        <end position="339"/>
    </location>
</feature>